<dbReference type="Proteomes" id="UP000535078">
    <property type="component" value="Unassembled WGS sequence"/>
</dbReference>
<accession>A0A7X6BA77</accession>
<reference evidence="1 2" key="1">
    <citation type="submission" date="2020-03" db="EMBL/GenBank/DDBJ databases">
        <title>Genomic Encyclopedia of Type Strains, Phase IV (KMG-IV): sequencing the most valuable type-strain genomes for metagenomic binning, comparative biology and taxonomic classification.</title>
        <authorList>
            <person name="Goeker M."/>
        </authorList>
    </citation>
    <scope>NUCLEOTIDE SEQUENCE [LARGE SCALE GENOMIC DNA]</scope>
    <source>
        <strain evidence="1 2">DSM 25229</strain>
    </source>
</reference>
<evidence type="ECO:0000313" key="2">
    <source>
        <dbReference type="Proteomes" id="UP000535078"/>
    </source>
</evidence>
<protein>
    <submittedName>
        <fullName evidence="1">Uncharacterized protein</fullName>
    </submittedName>
</protein>
<sequence>MKNFIGIAALLSCSACFSSSDFKPTDDEVAKIETALQRHRCVGALDGWRRSYSRMPVFDTADFDAGGQGDELRHPDRFDKRIVELRLERADGRSIMPGRRDLKSYDDFALMECREPGCLGGGYMIQRDELAIECGKR</sequence>
<gene>
    <name evidence="1" type="ORF">GGR90_002407</name>
</gene>
<comment type="caution">
    <text evidence="1">The sequence shown here is derived from an EMBL/GenBank/DDBJ whole genome shotgun (WGS) entry which is preliminary data.</text>
</comment>
<name>A0A7X6BA77_9SPHN</name>
<proteinExistence type="predicted"/>
<dbReference type="EMBL" id="JAATIT010000003">
    <property type="protein sequence ID" value="NJB90213.1"/>
    <property type="molecule type" value="Genomic_DNA"/>
</dbReference>
<organism evidence="1 2">
    <name type="scientific">Sphingopyxis italica</name>
    <dbReference type="NCBI Taxonomy" id="1129133"/>
    <lineage>
        <taxon>Bacteria</taxon>
        <taxon>Pseudomonadati</taxon>
        <taxon>Pseudomonadota</taxon>
        <taxon>Alphaproteobacteria</taxon>
        <taxon>Sphingomonadales</taxon>
        <taxon>Sphingomonadaceae</taxon>
        <taxon>Sphingopyxis</taxon>
    </lineage>
</organism>
<dbReference type="AlphaFoldDB" id="A0A7X6BA77"/>
<keyword evidence="2" id="KW-1185">Reference proteome</keyword>
<evidence type="ECO:0000313" key="1">
    <source>
        <dbReference type="EMBL" id="NJB90213.1"/>
    </source>
</evidence>
<dbReference type="RefSeq" id="WP_167921687.1">
    <property type="nucleotide sequence ID" value="NZ_JAATIT010000003.1"/>
</dbReference>